<evidence type="ECO:0000313" key="3">
    <source>
        <dbReference type="Proteomes" id="UP000007032"/>
    </source>
</evidence>
<evidence type="ECO:0000256" key="1">
    <source>
        <dbReference type="ARBA" id="ARBA00022500"/>
    </source>
</evidence>
<dbReference type="RefSeq" id="WP_006655068.1">
    <property type="nucleotide sequence ID" value="NZ_CM000776.2"/>
</dbReference>
<proteinExistence type="predicted"/>
<dbReference type="Gene3D" id="3.40.1550.10">
    <property type="entry name" value="CheC-like"/>
    <property type="match status" value="1"/>
</dbReference>
<accession>C5ZVH5</accession>
<keyword evidence="1" id="KW-0145">Chemotaxis</keyword>
<dbReference type="SUPFAM" id="SSF103039">
    <property type="entry name" value="CheC-like"/>
    <property type="match status" value="1"/>
</dbReference>
<keyword evidence="3" id="KW-1185">Reference proteome</keyword>
<evidence type="ECO:0000313" key="2">
    <source>
        <dbReference type="EMBL" id="EES89099.1"/>
    </source>
</evidence>
<dbReference type="OrthoDB" id="5326632at2"/>
<evidence type="ECO:0008006" key="4">
    <source>
        <dbReference type="Google" id="ProtNLM"/>
    </source>
</evidence>
<sequence length="138" mass="15254">MLDKIIKNAFKQAIEDTLGKTPQVLDEKILEGFLSGIDIVYNDGDKNTITFISTREFLEKFGNGLLGEEDFDELALKDLSQELANLTIGLAKVLAVTEGVRFNISTPKVYGFGEFKDSSSKSLNFALEGARCSLFIHI</sequence>
<gene>
    <name evidence="2" type="ORF">HCAN_0381</name>
</gene>
<dbReference type="Proteomes" id="UP000007032">
    <property type="component" value="Chromosome"/>
</dbReference>
<protein>
    <recommendedName>
        <fullName evidence="4">Chemotaxis phosphatase CheX-like domain-containing protein</fullName>
    </recommendedName>
</protein>
<name>C5ZVH5_9HELI</name>
<reference evidence="2 3" key="1">
    <citation type="journal article" date="2009" name="J. Bacteriol.">
        <title>Genome sequence of the emerging pathogen Helicobacter canadensis.</title>
        <authorList>
            <person name="Loman N.J."/>
            <person name="Snyder L.A."/>
            <person name="Linton J.D."/>
            <person name="Langdon R."/>
            <person name="Lawson A.J."/>
            <person name="Weinstock G.M."/>
            <person name="Wren B.W."/>
            <person name="Pallen M.J."/>
        </authorList>
    </citation>
    <scope>NUCLEOTIDE SEQUENCE [LARGE SCALE GENOMIC DNA]</scope>
    <source>
        <strain evidence="2 3">MIT 98-5491</strain>
    </source>
</reference>
<dbReference type="InterPro" id="IPR028976">
    <property type="entry name" value="CheC-like_sf"/>
</dbReference>
<dbReference type="GO" id="GO:0006935">
    <property type="term" value="P:chemotaxis"/>
    <property type="evidence" value="ECO:0007669"/>
    <property type="project" value="UniProtKB-KW"/>
</dbReference>
<dbReference type="STRING" id="537970.HCAN_0381"/>
<dbReference type="HOGENOM" id="CLU_153291_0_0_7"/>
<dbReference type="EMBL" id="CM000776">
    <property type="protein sequence ID" value="EES89099.1"/>
    <property type="molecule type" value="Genomic_DNA"/>
</dbReference>
<dbReference type="AlphaFoldDB" id="C5ZVH5"/>
<organism evidence="2 3">
    <name type="scientific">Helicobacter canadensis MIT 98-5491</name>
    <dbReference type="NCBI Taxonomy" id="537970"/>
    <lineage>
        <taxon>Bacteria</taxon>
        <taxon>Pseudomonadati</taxon>
        <taxon>Campylobacterota</taxon>
        <taxon>Epsilonproteobacteria</taxon>
        <taxon>Campylobacterales</taxon>
        <taxon>Helicobacteraceae</taxon>
        <taxon>Helicobacter</taxon>
    </lineage>
</organism>